<evidence type="ECO:0000313" key="5">
    <source>
        <dbReference type="EMBL" id="CAK9008658.1"/>
    </source>
</evidence>
<comment type="caution">
    <text evidence="5">The sequence shown here is derived from an EMBL/GenBank/DDBJ whole genome shotgun (WGS) entry which is preliminary data.</text>
</comment>
<protein>
    <submittedName>
        <fullName evidence="5">Selenocysteine Se-methyltransferase (BoSMT)</fullName>
    </submittedName>
</protein>
<evidence type="ECO:0000256" key="1">
    <source>
        <dbReference type="ARBA" id="ARBA00022603"/>
    </source>
</evidence>
<dbReference type="EMBL" id="CAXAMM010005800">
    <property type="protein sequence ID" value="CAK9008658.1"/>
    <property type="molecule type" value="Genomic_DNA"/>
</dbReference>
<evidence type="ECO:0000256" key="3">
    <source>
        <dbReference type="PROSITE-ProRule" id="PRU00333"/>
    </source>
</evidence>
<feature type="domain" description="Hcy-binding" evidence="4">
    <location>
        <begin position="6"/>
        <end position="297"/>
    </location>
</feature>
<dbReference type="InterPro" id="IPR003726">
    <property type="entry name" value="HCY_dom"/>
</dbReference>
<dbReference type="Gene3D" id="3.20.20.330">
    <property type="entry name" value="Homocysteine-binding-like domain"/>
    <property type="match status" value="1"/>
</dbReference>
<evidence type="ECO:0000259" key="4">
    <source>
        <dbReference type="PROSITE" id="PS50970"/>
    </source>
</evidence>
<dbReference type="PANTHER" id="PTHR11103:SF18">
    <property type="entry name" value="SLR1189 PROTEIN"/>
    <property type="match status" value="1"/>
</dbReference>
<keyword evidence="1" id="KW-0489">Methyltransferase</keyword>
<dbReference type="Proteomes" id="UP001642464">
    <property type="component" value="Unassembled WGS sequence"/>
</dbReference>
<comment type="caution">
    <text evidence="3">Lacks conserved residue(s) required for the propagation of feature annotation.</text>
</comment>
<dbReference type="InterPro" id="IPR036589">
    <property type="entry name" value="HCY_dom_sf"/>
</dbReference>
<gene>
    <name evidence="5" type="ORF">SCF082_LOCUS9968</name>
</gene>
<keyword evidence="6" id="KW-1185">Reference proteome</keyword>
<dbReference type="InterPro" id="IPR038177">
    <property type="entry name" value="IAT_beta_sf"/>
</dbReference>
<accession>A0ABP0J2Y1</accession>
<dbReference type="Gene3D" id="2.40.160.160">
    <property type="entry name" value="Inverse autotransporter, beta-domain"/>
    <property type="match status" value="1"/>
</dbReference>
<dbReference type="PANTHER" id="PTHR11103">
    <property type="entry name" value="SLR1189 PROTEIN"/>
    <property type="match status" value="1"/>
</dbReference>
<dbReference type="SUPFAM" id="SSF82282">
    <property type="entry name" value="Homocysteine S-methyltransferase"/>
    <property type="match status" value="1"/>
</dbReference>
<proteinExistence type="predicted"/>
<reference evidence="5 6" key="1">
    <citation type="submission" date="2024-02" db="EMBL/GenBank/DDBJ databases">
        <authorList>
            <person name="Chen Y."/>
            <person name="Shah S."/>
            <person name="Dougan E. K."/>
            <person name="Thang M."/>
            <person name="Chan C."/>
        </authorList>
    </citation>
    <scope>NUCLEOTIDE SEQUENCE [LARGE SCALE GENOMIC DNA]</scope>
</reference>
<evidence type="ECO:0000256" key="2">
    <source>
        <dbReference type="ARBA" id="ARBA00022679"/>
    </source>
</evidence>
<keyword evidence="2" id="KW-0808">Transferase</keyword>
<evidence type="ECO:0000313" key="6">
    <source>
        <dbReference type="Proteomes" id="UP001642464"/>
    </source>
</evidence>
<name>A0ABP0J2Y1_9DINO</name>
<sequence>MSRPASDFRDRLRSGSPVILDGATGTELSRRGVDLSGSSWTALAIEEHPETLRAIHADYVEAGAEVLTANTFRTHARNLKTTPYADQADSLTRRAVELARSAASAHVFVAGSLAPLADCYSPQLTPETSALEDEHAEMADRLAASGVDLILVETQVTVSEGMIACAAAMRTGLPTLVSFVCGGDGRLFSGESVLDAWQAVAPLQPDGFLLNCLPAEAVLPALEPLLSEISPIVPGAYANTGTMDADGTWTPTAASEPATYAGLDVQMTDQDRASHPNVQGGRMLEHQHFPCTVSRSTVEASPPQPNIDAPPATNVCRRQHSLRRVGMLILAAVALVAFWAPSVLADDAVIGAGGPQISESGAFVIGSDSASGSLISAPQKEDPGVGGYGFFGRVGHEAGPTVGRTESVSFLDVVPYLFHDETMLFGDLRLVISNDGQMGGSTGIGLRHFFENYNAVAGTAFYYDHDETRGKTFEQFGISAVGSDRIHEHFRPWFKSDVEDLL</sequence>
<organism evidence="5 6">
    <name type="scientific">Durusdinium trenchii</name>
    <dbReference type="NCBI Taxonomy" id="1381693"/>
    <lineage>
        <taxon>Eukaryota</taxon>
        <taxon>Sar</taxon>
        <taxon>Alveolata</taxon>
        <taxon>Dinophyceae</taxon>
        <taxon>Suessiales</taxon>
        <taxon>Symbiodiniaceae</taxon>
        <taxon>Durusdinium</taxon>
    </lineage>
</organism>
<feature type="non-terminal residue" evidence="5">
    <location>
        <position position="502"/>
    </location>
</feature>
<dbReference type="PROSITE" id="PS50970">
    <property type="entry name" value="HCY"/>
    <property type="match status" value="1"/>
</dbReference>
<dbReference type="Pfam" id="PF02574">
    <property type="entry name" value="S-methyl_trans"/>
    <property type="match status" value="1"/>
</dbReference>